<evidence type="ECO:0000313" key="1">
    <source>
        <dbReference type="EMBL" id="PSK92091.1"/>
    </source>
</evidence>
<protein>
    <submittedName>
        <fullName evidence="1">Uncharacterized protein</fullName>
    </submittedName>
</protein>
<dbReference type="Proteomes" id="UP000240572">
    <property type="component" value="Unassembled WGS sequence"/>
</dbReference>
<comment type="caution">
    <text evidence="1">The sequence shown here is derived from an EMBL/GenBank/DDBJ whole genome shotgun (WGS) entry which is preliminary data.</text>
</comment>
<accession>A0A2P8D4E9</accession>
<proteinExistence type="predicted"/>
<evidence type="ECO:0000313" key="2">
    <source>
        <dbReference type="Proteomes" id="UP000240572"/>
    </source>
</evidence>
<organism evidence="1 2">
    <name type="scientific">Taibaiella chishuiensis</name>
    <dbReference type="NCBI Taxonomy" id="1434707"/>
    <lineage>
        <taxon>Bacteria</taxon>
        <taxon>Pseudomonadati</taxon>
        <taxon>Bacteroidota</taxon>
        <taxon>Chitinophagia</taxon>
        <taxon>Chitinophagales</taxon>
        <taxon>Chitinophagaceae</taxon>
        <taxon>Taibaiella</taxon>
    </lineage>
</organism>
<dbReference type="EMBL" id="PYGD01000004">
    <property type="protein sequence ID" value="PSK92091.1"/>
    <property type="molecule type" value="Genomic_DNA"/>
</dbReference>
<name>A0A2P8D4E9_9BACT</name>
<dbReference type="OrthoDB" id="1256438at2"/>
<gene>
    <name evidence="1" type="ORF">B0I18_104189</name>
</gene>
<reference evidence="1 2" key="1">
    <citation type="submission" date="2018-03" db="EMBL/GenBank/DDBJ databases">
        <title>Genomic Encyclopedia of Type Strains, Phase III (KMG-III): the genomes of soil and plant-associated and newly described type strains.</title>
        <authorList>
            <person name="Whitman W."/>
        </authorList>
    </citation>
    <scope>NUCLEOTIDE SEQUENCE [LARGE SCALE GENOMIC DNA]</scope>
    <source>
        <strain evidence="1 2">CGMCC 1.12700</strain>
    </source>
</reference>
<dbReference type="AlphaFoldDB" id="A0A2P8D4E9"/>
<dbReference type="RefSeq" id="WP_106523160.1">
    <property type="nucleotide sequence ID" value="NZ_PYGD01000004.1"/>
</dbReference>
<sequence>MKSQFLVSVLFLSGGLASGQSFRAAVLNPNVYRTEVNFDAVRLSDQHGNIYNEEVTVDVEGRFMDYKIISEDENGYIIIRVLPRVIYETINTPHGLKNRIRRAARGEEINCRTDDGYYYNLAVKKENFPPLGKTLLSTKIVGVPLVHPFKLRAALGDQDWELQPEFSVSYSFGIRLRRGGKFTPKYLTLIPYGFGLGNAKYFRAKDDPKEDGVAITYYQAGLLYTWNKVNFGAFIGFDAMISKRNDWFYQGNSWYSFGLGYKFNND</sequence>
<keyword evidence="2" id="KW-1185">Reference proteome</keyword>